<dbReference type="GO" id="GO:0006367">
    <property type="term" value="P:transcription initiation at RNA polymerase II promoter"/>
    <property type="evidence" value="ECO:0007669"/>
    <property type="project" value="TreeGrafter"/>
</dbReference>
<evidence type="ECO:0000313" key="1">
    <source>
        <dbReference type="EMBL" id="CAB4032918.1"/>
    </source>
</evidence>
<accession>A0A6S7JPE5</accession>
<comment type="caution">
    <text evidence="1">The sequence shown here is derived from an EMBL/GenBank/DDBJ whole genome shotgun (WGS) entry which is preliminary data.</text>
</comment>
<dbReference type="OrthoDB" id="308861at2759"/>
<dbReference type="InterPro" id="IPR037813">
    <property type="entry name" value="TAF2"/>
</dbReference>
<dbReference type="PANTHER" id="PTHR15137">
    <property type="entry name" value="TRANSCRIPTION INITIATION FACTOR TFIID"/>
    <property type="match status" value="1"/>
</dbReference>
<dbReference type="AlphaFoldDB" id="A0A6S7JPE5"/>
<dbReference type="SUPFAM" id="SSF55486">
    <property type="entry name" value="Metalloproteases ('zincins'), catalytic domain"/>
    <property type="match status" value="1"/>
</dbReference>
<reference evidence="1" key="1">
    <citation type="submission" date="2020-04" db="EMBL/GenBank/DDBJ databases">
        <authorList>
            <person name="Alioto T."/>
            <person name="Alioto T."/>
            <person name="Gomez Garrido J."/>
        </authorList>
    </citation>
    <scope>NUCLEOTIDE SEQUENCE</scope>
    <source>
        <strain evidence="1">A484AB</strain>
    </source>
</reference>
<dbReference type="GO" id="GO:0005669">
    <property type="term" value="C:transcription factor TFIID complex"/>
    <property type="evidence" value="ECO:0007669"/>
    <property type="project" value="InterPro"/>
</dbReference>
<keyword evidence="2" id="KW-1185">Reference proteome</keyword>
<dbReference type="Proteomes" id="UP001152795">
    <property type="component" value="Unassembled WGS sequence"/>
</dbReference>
<proteinExistence type="predicted"/>
<dbReference type="GO" id="GO:0016251">
    <property type="term" value="F:RNA polymerase II general transcription initiation factor activity"/>
    <property type="evidence" value="ECO:0007669"/>
    <property type="project" value="TreeGrafter"/>
</dbReference>
<sequence length="271" mass="31090">MSCHFPYSNYKQVFVDYSFEETSAYATLAICSTNLLHSSRMIDQTFHTRKTLALALARQFFGCYLSLHMWSDSWLQAGITVYLYGLYMKKTFGNNEYRNWIREEMKKVCEYEIGGSGLLPLHNKSSLSPEEISSDTDSETLTTACHQPSFLHMHPHLTSCKQLKAMCSKAHLVMRLIEMRIGQEPLLQVYNKLLSLAKSAVKSKDINSWRNMLLSTTGVSRINTYTRNTCKTPPMNASSRFSRRGSHGNTNARSLFHFLCKATKRYQCLDL</sequence>
<dbReference type="InterPro" id="IPR027268">
    <property type="entry name" value="Peptidase_M4/M1_CTD_sf"/>
</dbReference>
<dbReference type="GO" id="GO:0000976">
    <property type="term" value="F:transcription cis-regulatory region binding"/>
    <property type="evidence" value="ECO:0007669"/>
    <property type="project" value="TreeGrafter"/>
</dbReference>
<evidence type="ECO:0000313" key="2">
    <source>
        <dbReference type="Proteomes" id="UP001152795"/>
    </source>
</evidence>
<dbReference type="PANTHER" id="PTHR15137:SF9">
    <property type="entry name" value="TRANSCRIPTION INITIATION FACTOR TFIID SUBUNIT 2"/>
    <property type="match status" value="1"/>
</dbReference>
<dbReference type="GO" id="GO:0003682">
    <property type="term" value="F:chromatin binding"/>
    <property type="evidence" value="ECO:0007669"/>
    <property type="project" value="TreeGrafter"/>
</dbReference>
<organism evidence="1 2">
    <name type="scientific">Paramuricea clavata</name>
    <name type="common">Red gorgonian</name>
    <name type="synonym">Violescent sea-whip</name>
    <dbReference type="NCBI Taxonomy" id="317549"/>
    <lineage>
        <taxon>Eukaryota</taxon>
        <taxon>Metazoa</taxon>
        <taxon>Cnidaria</taxon>
        <taxon>Anthozoa</taxon>
        <taxon>Octocorallia</taxon>
        <taxon>Malacalcyonacea</taxon>
        <taxon>Plexauridae</taxon>
        <taxon>Paramuricea</taxon>
    </lineage>
</organism>
<dbReference type="EMBL" id="CACRXK020018809">
    <property type="protein sequence ID" value="CAB4032918.1"/>
    <property type="molecule type" value="Genomic_DNA"/>
</dbReference>
<gene>
    <name evidence="1" type="ORF">PACLA_8A045905</name>
</gene>
<dbReference type="Gene3D" id="1.10.390.10">
    <property type="entry name" value="Neutral Protease Domain 2"/>
    <property type="match status" value="1"/>
</dbReference>
<protein>
    <submittedName>
        <fullName evidence="1">Transcription initiation factor TFIID subunit 2-like</fullName>
    </submittedName>
</protein>
<name>A0A6S7JPE5_PARCT</name>